<keyword evidence="6" id="KW-1185">Reference proteome</keyword>
<feature type="transmembrane region" description="Helical" evidence="2">
    <location>
        <begin position="106"/>
        <end position="126"/>
    </location>
</feature>
<organism evidence="5 6">
    <name type="scientific">Castanea mollissima</name>
    <name type="common">Chinese chestnut</name>
    <dbReference type="NCBI Taxonomy" id="60419"/>
    <lineage>
        <taxon>Eukaryota</taxon>
        <taxon>Viridiplantae</taxon>
        <taxon>Streptophyta</taxon>
        <taxon>Embryophyta</taxon>
        <taxon>Tracheophyta</taxon>
        <taxon>Spermatophyta</taxon>
        <taxon>Magnoliopsida</taxon>
        <taxon>eudicotyledons</taxon>
        <taxon>Gunneridae</taxon>
        <taxon>Pentapetalae</taxon>
        <taxon>rosids</taxon>
        <taxon>fabids</taxon>
        <taxon>Fagales</taxon>
        <taxon>Fagaceae</taxon>
        <taxon>Castanea</taxon>
    </lineage>
</organism>
<feature type="compositionally biased region" description="Polar residues" evidence="1">
    <location>
        <begin position="466"/>
        <end position="475"/>
    </location>
</feature>
<evidence type="ECO:0000313" key="6">
    <source>
        <dbReference type="Proteomes" id="UP000737018"/>
    </source>
</evidence>
<dbReference type="Gene3D" id="1.10.510.10">
    <property type="entry name" value="Transferase(Phosphotransferase) domain 1"/>
    <property type="match status" value="1"/>
</dbReference>
<keyword evidence="3" id="KW-0732">Signal</keyword>
<evidence type="ECO:0000256" key="3">
    <source>
        <dbReference type="SAM" id="SignalP"/>
    </source>
</evidence>
<feature type="region of interest" description="Disordered" evidence="1">
    <location>
        <begin position="441"/>
        <end position="475"/>
    </location>
</feature>
<dbReference type="AlphaFoldDB" id="A0A8J4RHE6"/>
<dbReference type="Pfam" id="PF07714">
    <property type="entry name" value="PK_Tyr_Ser-Thr"/>
    <property type="match status" value="1"/>
</dbReference>
<proteinExistence type="predicted"/>
<keyword evidence="2" id="KW-0812">Transmembrane</keyword>
<dbReference type="PANTHER" id="PTHR48007:SF43">
    <property type="entry name" value="POLLEN RECEPTOR-LIKE KINASE 4"/>
    <property type="match status" value="1"/>
</dbReference>
<keyword evidence="2" id="KW-1133">Transmembrane helix</keyword>
<dbReference type="InterPro" id="IPR000719">
    <property type="entry name" value="Prot_kinase_dom"/>
</dbReference>
<sequence length="475" mass="52864">MGSARFLEQSLIVTFFLLLYRNVLGQGGTPSVDPDEKNALYVLKSIFNNSIINESWKGDPCDLAYPCNPGLYGPPLTTTSRSINGTGEPPSGNSPPNSNGDIVKNIFLVFVVILIAAVILLLILYCQKAQMVKKMLNEANKEEAGEGDKIIEAAEKSIVVAAKESRNLIFMEDEPAFGINDVLRGFAEGLGKGIFGNSYKAKVSGGASVVVKRLRDLKPMTSEEFKKQLRMIGDMKHPNLLSLLAYYYSNEEKFLLYNYAVKGNLFDRIHERGGDRISFKWNERLLVARGIARALEYLHLNTKCQSIVVPHGNLKSSNVLFDENDKVLISDYGLTSLLALPIAIQHMVSYKSPEYRNGRKVSKQSDILARTAPPGVNDTVDLCNWVRRALREEWTAEVFDLEISTQRNAVPGMLRLLQIAMQCCDNTPKERPEMTQVVREVENIKVPELGDENDGSLDRSFEDDSLSTSGTGEEK</sequence>
<dbReference type="Proteomes" id="UP000737018">
    <property type="component" value="Unassembled WGS sequence"/>
</dbReference>
<gene>
    <name evidence="5" type="ORF">CMV_007832</name>
</gene>
<evidence type="ECO:0000256" key="1">
    <source>
        <dbReference type="SAM" id="MobiDB-lite"/>
    </source>
</evidence>
<evidence type="ECO:0000259" key="4">
    <source>
        <dbReference type="PROSITE" id="PS50011"/>
    </source>
</evidence>
<dbReference type="EMBL" id="JRKL02000794">
    <property type="protein sequence ID" value="KAF3968259.1"/>
    <property type="molecule type" value="Genomic_DNA"/>
</dbReference>
<dbReference type="PROSITE" id="PS50011">
    <property type="entry name" value="PROTEIN_KINASE_DOM"/>
    <property type="match status" value="1"/>
</dbReference>
<protein>
    <recommendedName>
        <fullName evidence="4">Protein kinase domain-containing protein</fullName>
    </recommendedName>
</protein>
<name>A0A8J4RHE6_9ROSI</name>
<feature type="signal peptide" evidence="3">
    <location>
        <begin position="1"/>
        <end position="25"/>
    </location>
</feature>
<dbReference type="InterPro" id="IPR011009">
    <property type="entry name" value="Kinase-like_dom_sf"/>
</dbReference>
<dbReference type="GO" id="GO:0005524">
    <property type="term" value="F:ATP binding"/>
    <property type="evidence" value="ECO:0007669"/>
    <property type="project" value="InterPro"/>
</dbReference>
<evidence type="ECO:0000256" key="2">
    <source>
        <dbReference type="SAM" id="Phobius"/>
    </source>
</evidence>
<dbReference type="InterPro" id="IPR001245">
    <property type="entry name" value="Ser-Thr/Tyr_kinase_cat_dom"/>
</dbReference>
<dbReference type="GO" id="GO:0004672">
    <property type="term" value="F:protein kinase activity"/>
    <property type="evidence" value="ECO:0007669"/>
    <property type="project" value="InterPro"/>
</dbReference>
<dbReference type="SUPFAM" id="SSF56112">
    <property type="entry name" value="Protein kinase-like (PK-like)"/>
    <property type="match status" value="1"/>
</dbReference>
<reference evidence="5" key="1">
    <citation type="submission" date="2020-03" db="EMBL/GenBank/DDBJ databases">
        <title>Castanea mollissima Vanexum genome sequencing.</title>
        <authorList>
            <person name="Staton M."/>
        </authorList>
    </citation>
    <scope>NUCLEOTIDE SEQUENCE</scope>
    <source>
        <tissue evidence="5">Leaf</tissue>
    </source>
</reference>
<dbReference type="Gene3D" id="3.30.200.20">
    <property type="entry name" value="Phosphorylase Kinase, domain 1"/>
    <property type="match status" value="1"/>
</dbReference>
<comment type="caution">
    <text evidence="5">The sequence shown here is derived from an EMBL/GenBank/DDBJ whole genome shotgun (WGS) entry which is preliminary data.</text>
</comment>
<dbReference type="OrthoDB" id="248923at2759"/>
<feature type="domain" description="Protein kinase" evidence="4">
    <location>
        <begin position="184"/>
        <end position="449"/>
    </location>
</feature>
<keyword evidence="2" id="KW-0472">Membrane</keyword>
<accession>A0A8J4RHE6</accession>
<dbReference type="SMART" id="SM00220">
    <property type="entry name" value="S_TKc"/>
    <property type="match status" value="1"/>
</dbReference>
<evidence type="ECO:0000313" key="5">
    <source>
        <dbReference type="EMBL" id="KAF3968259.1"/>
    </source>
</evidence>
<dbReference type="PANTHER" id="PTHR48007">
    <property type="entry name" value="LEUCINE-RICH REPEAT RECEPTOR-LIKE PROTEIN KINASE PXC1"/>
    <property type="match status" value="1"/>
</dbReference>
<dbReference type="InterPro" id="IPR046959">
    <property type="entry name" value="PRK1-6/SRF4-like"/>
</dbReference>
<feature type="chain" id="PRO_5035177202" description="Protein kinase domain-containing protein" evidence="3">
    <location>
        <begin position="26"/>
        <end position="475"/>
    </location>
</feature>